<sequence>MEEEEELNVKNRIGQTIYFVLALLFLLCIMIQIFLAGLAIFANPVHWIKHTMFIHLFGFNIPLFMLLSAYIGRMPRWSYWSIFGMFVSVFLMYFTANMSAQFPWIAAAHPVVAMLLFIISLVTVLTTWKLIVSSASKKGGD</sequence>
<feature type="transmembrane region" description="Helical" evidence="1">
    <location>
        <begin position="53"/>
        <end position="72"/>
    </location>
</feature>
<dbReference type="Proteomes" id="UP000621492">
    <property type="component" value="Unassembled WGS sequence"/>
</dbReference>
<proteinExistence type="predicted"/>
<accession>A0A9W5TZP8</accession>
<reference evidence="2" key="1">
    <citation type="journal article" date="2014" name="Int. J. Syst. Evol. Microbiol.">
        <title>Complete genome sequence of Corynebacterium casei LMG S-19264T (=DSM 44701T), isolated from a smear-ripened cheese.</title>
        <authorList>
            <consortium name="US DOE Joint Genome Institute (JGI-PGF)"/>
            <person name="Walter F."/>
            <person name="Albersmeier A."/>
            <person name="Kalinowski J."/>
            <person name="Ruckert C."/>
        </authorList>
    </citation>
    <scope>NUCLEOTIDE SEQUENCE</scope>
    <source>
        <strain evidence="2">CGMCC 1.15454</strain>
    </source>
</reference>
<reference evidence="2" key="2">
    <citation type="submission" date="2020-09" db="EMBL/GenBank/DDBJ databases">
        <authorList>
            <person name="Sun Q."/>
            <person name="Zhou Y."/>
        </authorList>
    </citation>
    <scope>NUCLEOTIDE SEQUENCE</scope>
    <source>
        <strain evidence="2">CGMCC 1.15454</strain>
    </source>
</reference>
<gene>
    <name evidence="2" type="ORF">GCM10011409_29570</name>
</gene>
<dbReference type="AlphaFoldDB" id="A0A9W5TZP8"/>
<dbReference type="InterPro" id="IPR046192">
    <property type="entry name" value="DUF6220"/>
</dbReference>
<organism evidence="2 3">
    <name type="scientific">Lentibacillus populi</name>
    <dbReference type="NCBI Taxonomy" id="1827502"/>
    <lineage>
        <taxon>Bacteria</taxon>
        <taxon>Bacillati</taxon>
        <taxon>Bacillota</taxon>
        <taxon>Bacilli</taxon>
        <taxon>Bacillales</taxon>
        <taxon>Bacillaceae</taxon>
        <taxon>Lentibacillus</taxon>
    </lineage>
</organism>
<keyword evidence="1" id="KW-0812">Transmembrane</keyword>
<dbReference type="EMBL" id="BMJD01000026">
    <property type="protein sequence ID" value="GGB50048.1"/>
    <property type="molecule type" value="Genomic_DNA"/>
</dbReference>
<dbReference type="Pfam" id="PF19728">
    <property type="entry name" value="DUF6220"/>
    <property type="match status" value="1"/>
</dbReference>
<comment type="caution">
    <text evidence="2">The sequence shown here is derived from an EMBL/GenBank/DDBJ whole genome shotgun (WGS) entry which is preliminary data.</text>
</comment>
<keyword evidence="1" id="KW-0472">Membrane</keyword>
<feature type="transmembrane region" description="Helical" evidence="1">
    <location>
        <begin position="17"/>
        <end position="41"/>
    </location>
</feature>
<name>A0A9W5TZP8_9BACI</name>
<protein>
    <submittedName>
        <fullName evidence="2">Uncharacterized protein</fullName>
    </submittedName>
</protein>
<feature type="transmembrane region" description="Helical" evidence="1">
    <location>
        <begin position="102"/>
        <end position="128"/>
    </location>
</feature>
<evidence type="ECO:0000313" key="2">
    <source>
        <dbReference type="EMBL" id="GGB50048.1"/>
    </source>
</evidence>
<keyword evidence="1" id="KW-1133">Transmembrane helix</keyword>
<feature type="transmembrane region" description="Helical" evidence="1">
    <location>
        <begin position="79"/>
        <end position="96"/>
    </location>
</feature>
<keyword evidence="3" id="KW-1185">Reference proteome</keyword>
<evidence type="ECO:0000256" key="1">
    <source>
        <dbReference type="SAM" id="Phobius"/>
    </source>
</evidence>
<evidence type="ECO:0000313" key="3">
    <source>
        <dbReference type="Proteomes" id="UP000621492"/>
    </source>
</evidence>